<dbReference type="InterPro" id="IPR058594">
    <property type="entry name" value="PB1-like_dom_pln"/>
</dbReference>
<dbReference type="PANTHER" id="PTHR33144">
    <property type="entry name" value="OS10G0409366 PROTEIN-RELATED"/>
    <property type="match status" value="1"/>
</dbReference>
<reference evidence="4 5" key="1">
    <citation type="submission" date="2024-04" db="EMBL/GenBank/DDBJ databases">
        <authorList>
            <person name="Fracassetti M."/>
        </authorList>
    </citation>
    <scope>NUCLEOTIDE SEQUENCE [LARGE SCALE GENOMIC DNA]</scope>
</reference>
<accession>A0AAV2EUU9</accession>
<keyword evidence="1" id="KW-0175">Coiled coil</keyword>
<feature type="compositionally biased region" description="Basic and acidic residues" evidence="2">
    <location>
        <begin position="545"/>
        <end position="567"/>
    </location>
</feature>
<sequence>MARCGGLRKRKRKVNQNSNENQVEEDSEHNIVSQSHSSNEIPSTLRDSSNPTSPENSASDIPSPRNFNTQELTIKYHYGGHFTFSPRRQYTGGSEMVKDGHEVDFLCYFTILDDLKACGFNILDGDKFYYLKPRTPISDLNGLVRVNDDDDVSSMLSSYKKHMLSTFEIYTLSRKHDILPNESMGEEIPLDSNPHDPIQPSTVQEPELNPSEGSHLKKKKTRGPTRCMKIIELEEGRKLPVDFDEDHQAIGENATSFVWFLGVTVRNRSCCPLQVKRWKDISNDAIEHMWAIVQEKFTFELPMRRMEAIIGHMNALYRDHRQKLKQKYFNKKHSYKSRLKNRPKRVSKDDWKYLVNLWSDPTFQERSLKNKENRSKRSMPPYTGTKSLARLRHQMKKQNGTVPSRVEVWIESRKRKKGKTIDPDSQDVISQLDQLKKQRAEGVVSMNDEEMFEKVLGPEKNGYVRAYGPGKGVTEFFGVKPTKAALIKQVEAARKEASEQVEQAKKEANERVDKITRDVEKQMADMNKKWEEKFQILLSNARSSAPREESNEEVRFPPYRSEGEDSRHHLHNNGRCSGGFERDEEGSLDLDFRLVTLNLNSGEVAGELCVVGGVAKEAIFDAYLLSRLAAPLRKGKSAREHFGVSIWWYGGRATHADDPSAAPRAVDLAAAIDFSFF</sequence>
<dbReference type="InterPro" id="IPR004252">
    <property type="entry name" value="Probable_transposase_24"/>
</dbReference>
<organism evidence="4 5">
    <name type="scientific">Linum trigynum</name>
    <dbReference type="NCBI Taxonomy" id="586398"/>
    <lineage>
        <taxon>Eukaryota</taxon>
        <taxon>Viridiplantae</taxon>
        <taxon>Streptophyta</taxon>
        <taxon>Embryophyta</taxon>
        <taxon>Tracheophyta</taxon>
        <taxon>Spermatophyta</taxon>
        <taxon>Magnoliopsida</taxon>
        <taxon>eudicotyledons</taxon>
        <taxon>Gunneridae</taxon>
        <taxon>Pentapetalae</taxon>
        <taxon>rosids</taxon>
        <taxon>fabids</taxon>
        <taxon>Malpighiales</taxon>
        <taxon>Linaceae</taxon>
        <taxon>Linum</taxon>
    </lineage>
</organism>
<evidence type="ECO:0000256" key="1">
    <source>
        <dbReference type="SAM" id="Coils"/>
    </source>
</evidence>
<dbReference type="EMBL" id="OZ034818">
    <property type="protein sequence ID" value="CAL1389826.1"/>
    <property type="molecule type" value="Genomic_DNA"/>
</dbReference>
<feature type="compositionally biased region" description="Polar residues" evidence="2">
    <location>
        <begin position="30"/>
        <end position="66"/>
    </location>
</feature>
<dbReference type="Pfam" id="PF26130">
    <property type="entry name" value="PB1-like"/>
    <property type="match status" value="1"/>
</dbReference>
<keyword evidence="5" id="KW-1185">Reference proteome</keyword>
<feature type="domain" description="PB1-like" evidence="3">
    <location>
        <begin position="70"/>
        <end position="170"/>
    </location>
</feature>
<evidence type="ECO:0000313" key="5">
    <source>
        <dbReference type="Proteomes" id="UP001497516"/>
    </source>
</evidence>
<feature type="region of interest" description="Disordered" evidence="2">
    <location>
        <begin position="541"/>
        <end position="581"/>
    </location>
</feature>
<evidence type="ECO:0000259" key="3">
    <source>
        <dbReference type="Pfam" id="PF26130"/>
    </source>
</evidence>
<evidence type="ECO:0000256" key="2">
    <source>
        <dbReference type="SAM" id="MobiDB-lite"/>
    </source>
</evidence>
<feature type="region of interest" description="Disordered" evidence="2">
    <location>
        <begin position="183"/>
        <end position="222"/>
    </location>
</feature>
<feature type="coiled-coil region" evidence="1">
    <location>
        <begin position="483"/>
        <end position="525"/>
    </location>
</feature>
<feature type="compositionally biased region" description="Basic residues" evidence="2">
    <location>
        <begin position="1"/>
        <end position="14"/>
    </location>
</feature>
<proteinExistence type="predicted"/>
<dbReference type="Proteomes" id="UP001497516">
    <property type="component" value="Chromosome 5"/>
</dbReference>
<gene>
    <name evidence="4" type="ORF">LTRI10_LOCUS30657</name>
</gene>
<feature type="region of interest" description="Disordered" evidence="2">
    <location>
        <begin position="367"/>
        <end position="387"/>
    </location>
</feature>
<protein>
    <recommendedName>
        <fullName evidence="3">PB1-like domain-containing protein</fullName>
    </recommendedName>
</protein>
<evidence type="ECO:0000313" key="4">
    <source>
        <dbReference type="EMBL" id="CAL1389826.1"/>
    </source>
</evidence>
<dbReference type="AlphaFoldDB" id="A0AAV2EUU9"/>
<name>A0AAV2EUU9_9ROSI</name>
<dbReference type="Pfam" id="PF03004">
    <property type="entry name" value="Transposase_24"/>
    <property type="match status" value="1"/>
</dbReference>
<dbReference type="PANTHER" id="PTHR33144:SF50">
    <property type="entry name" value="OS03G0714750 PROTEIN"/>
    <property type="match status" value="1"/>
</dbReference>
<feature type="region of interest" description="Disordered" evidence="2">
    <location>
        <begin position="1"/>
        <end position="66"/>
    </location>
</feature>